<proteinExistence type="predicted"/>
<dbReference type="GO" id="GO:0004368">
    <property type="term" value="F:glycerol-3-phosphate dehydrogenase (quinone) activity"/>
    <property type="evidence" value="ECO:0007669"/>
    <property type="project" value="InterPro"/>
</dbReference>
<gene>
    <name evidence="5" type="ORF">SAMN05216226_10448</name>
</gene>
<dbReference type="EMBL" id="FNFC01000004">
    <property type="protein sequence ID" value="SDJ48685.1"/>
    <property type="molecule type" value="Genomic_DNA"/>
</dbReference>
<dbReference type="GO" id="GO:0009331">
    <property type="term" value="C:glycerol-3-phosphate dehydrogenase (FAD) complex"/>
    <property type="evidence" value="ECO:0007669"/>
    <property type="project" value="InterPro"/>
</dbReference>
<keyword evidence="1" id="KW-0285">Flavoprotein</keyword>
<dbReference type="Proteomes" id="UP000198856">
    <property type="component" value="Unassembled WGS sequence"/>
</dbReference>
<dbReference type="STRING" id="890420.SAMN05216226_10448"/>
<protein>
    <submittedName>
        <fullName evidence="5">Glycerol 3-phosphate dehydrogenase (Quinone) subunit B</fullName>
    </submittedName>
</protein>
<evidence type="ECO:0000259" key="4">
    <source>
        <dbReference type="Pfam" id="PF00890"/>
    </source>
</evidence>
<accession>A0A1G8U6D4</accession>
<evidence type="ECO:0000313" key="6">
    <source>
        <dbReference type="Proteomes" id="UP000198856"/>
    </source>
</evidence>
<name>A0A1G8U6D4_9EURY</name>
<keyword evidence="2" id="KW-0288">FMN</keyword>
<dbReference type="AlphaFoldDB" id="A0A1G8U6D4"/>
<evidence type="ECO:0000313" key="5">
    <source>
        <dbReference type="EMBL" id="SDJ48685.1"/>
    </source>
</evidence>
<dbReference type="Pfam" id="PF00890">
    <property type="entry name" value="FAD_binding_2"/>
    <property type="match status" value="1"/>
</dbReference>
<dbReference type="SUPFAM" id="SSF51905">
    <property type="entry name" value="FAD/NAD(P)-binding domain"/>
    <property type="match status" value="1"/>
</dbReference>
<dbReference type="InterPro" id="IPR003953">
    <property type="entry name" value="FAD-dep_OxRdtase_2_FAD-bd"/>
</dbReference>
<dbReference type="RefSeq" id="WP_092700092.1">
    <property type="nucleotide sequence ID" value="NZ_FNFC01000004.1"/>
</dbReference>
<dbReference type="PIRSF" id="PIRSF000141">
    <property type="entry name" value="Anaerobic_G3P_dh"/>
    <property type="match status" value="1"/>
</dbReference>
<feature type="domain" description="FAD-dependent oxidoreductase 2 FAD-binding" evidence="4">
    <location>
        <begin position="4"/>
        <end position="394"/>
    </location>
</feature>
<dbReference type="InterPro" id="IPR009158">
    <property type="entry name" value="G3P_DH_GlpB_su"/>
</dbReference>
<dbReference type="InterPro" id="IPR036188">
    <property type="entry name" value="FAD/NAD-bd_sf"/>
</dbReference>
<keyword evidence="3" id="KW-0560">Oxidoreductase</keyword>
<organism evidence="5 6">
    <name type="scientific">Halovenus aranensis</name>
    <dbReference type="NCBI Taxonomy" id="890420"/>
    <lineage>
        <taxon>Archaea</taxon>
        <taxon>Methanobacteriati</taxon>
        <taxon>Methanobacteriota</taxon>
        <taxon>Stenosarchaea group</taxon>
        <taxon>Halobacteria</taxon>
        <taxon>Halobacteriales</taxon>
        <taxon>Haloarculaceae</taxon>
        <taxon>Halovenus</taxon>
    </lineage>
</organism>
<keyword evidence="6" id="KW-1185">Reference proteome</keyword>
<evidence type="ECO:0000256" key="1">
    <source>
        <dbReference type="ARBA" id="ARBA00022630"/>
    </source>
</evidence>
<dbReference type="NCBIfam" id="NF003722">
    <property type="entry name" value="PRK05329.1-5"/>
    <property type="match status" value="1"/>
</dbReference>
<evidence type="ECO:0000256" key="3">
    <source>
        <dbReference type="ARBA" id="ARBA00023002"/>
    </source>
</evidence>
<dbReference type="OrthoDB" id="197288at2157"/>
<sequence>MSRVVIVGAGIGGCIAALAAKDADPSADVHVLAVSPERYRHEPGTIDVLGYVPDQQGPVARPAARIDSLPADHPYNLVGEDDLTRALAYLDDVFADSDRSTYRGTDRNALAPTVTGGVRPTYRYPVTVAAGLVSSQRPMHLVGLDCLTHIDADLVADRLDSVAPFDVTASTVEFPIDATETPPFEAFARALDENNETSDGRPVREALARAVRPALDIESRVGFPPVLGVTQHDEIRRELESQLQAAVFELPVGEPNLPGIRLRERLFDRLDEAGIELTRATVTEVSSTGGSIQSVNVATETEQRSIEGDNFVLATGGVASGGLVGTETEVVEPAFDCPVESPEKHSEWSISAPLGDHWFARAGVDVTSELKPTSRNGPVFENLVAVGGVIGGHNFVEERSRSGVAVVTGYEAGRSAVDW</sequence>
<evidence type="ECO:0000256" key="2">
    <source>
        <dbReference type="ARBA" id="ARBA00022643"/>
    </source>
</evidence>
<dbReference type="Gene3D" id="3.50.50.60">
    <property type="entry name" value="FAD/NAD(P)-binding domain"/>
    <property type="match status" value="1"/>
</dbReference>
<reference evidence="5 6" key="1">
    <citation type="submission" date="2016-10" db="EMBL/GenBank/DDBJ databases">
        <authorList>
            <person name="de Groot N.N."/>
        </authorList>
    </citation>
    <scope>NUCLEOTIDE SEQUENCE [LARGE SCALE GENOMIC DNA]</scope>
    <source>
        <strain evidence="5 6">IBRC-M10015</strain>
    </source>
</reference>